<dbReference type="SUPFAM" id="SSF46894">
    <property type="entry name" value="C-terminal effector domain of the bipartite response regulators"/>
    <property type="match status" value="1"/>
</dbReference>
<evidence type="ECO:0000313" key="2">
    <source>
        <dbReference type="EMBL" id="NDL41744.1"/>
    </source>
</evidence>
<gene>
    <name evidence="2" type="ORF">GPY51_24215</name>
</gene>
<dbReference type="GO" id="GO:0006355">
    <property type="term" value="P:regulation of DNA-templated transcription"/>
    <property type="evidence" value="ECO:0007669"/>
    <property type="project" value="InterPro"/>
</dbReference>
<name>A0A6L9JUG2_PHOLM</name>
<keyword evidence="1" id="KW-0238">DNA-binding</keyword>
<dbReference type="KEGG" id="plum:A4R40_22000"/>
<dbReference type="GO" id="GO:0003677">
    <property type="term" value="F:DNA binding"/>
    <property type="evidence" value="ECO:0007669"/>
    <property type="project" value="UniProtKB-UniRule"/>
</dbReference>
<dbReference type="InterPro" id="IPR036388">
    <property type="entry name" value="WH-like_DNA-bd_sf"/>
</dbReference>
<dbReference type="Gene3D" id="1.10.10.10">
    <property type="entry name" value="Winged helix-like DNA-binding domain superfamily/Winged helix DNA-binding domain"/>
    <property type="match status" value="1"/>
</dbReference>
<proteinExistence type="predicted"/>
<dbReference type="RefSeq" id="WP_011148526.1">
    <property type="nucleotide sequence ID" value="NZ_CAWMTZ010000110.1"/>
</dbReference>
<sequence>MIFLYVNAENRTLTYGEKTVSFTEKEFLMLTYLLERRDESNIPTKHIIEHVWKGRANAIGKNNVAQLLYSLRKKLSSFDCDINISISINNGGKCRLNRSTIPVYKKKNKINHFFVKFLLMVMR</sequence>
<protein>
    <submittedName>
        <fullName evidence="2">Uncharacterized protein</fullName>
    </submittedName>
</protein>
<evidence type="ECO:0000313" key="3">
    <source>
        <dbReference type="Proteomes" id="UP000479300"/>
    </source>
</evidence>
<evidence type="ECO:0000256" key="1">
    <source>
        <dbReference type="ARBA" id="ARBA00023125"/>
    </source>
</evidence>
<dbReference type="InterPro" id="IPR001867">
    <property type="entry name" value="OmpR/PhoB-type_DNA-bd"/>
</dbReference>
<dbReference type="InterPro" id="IPR016032">
    <property type="entry name" value="Sig_transdc_resp-reg_C-effctor"/>
</dbReference>
<dbReference type="PROSITE" id="PS51755">
    <property type="entry name" value="OMPR_PHOB"/>
    <property type="match status" value="1"/>
</dbReference>
<dbReference type="GO" id="GO:0000160">
    <property type="term" value="P:phosphorelay signal transduction system"/>
    <property type="evidence" value="ECO:0007669"/>
    <property type="project" value="InterPro"/>
</dbReference>
<organism evidence="2 3">
    <name type="scientific">Photorhabdus laumondii subsp. laumondii</name>
    <name type="common">Photorhabdus luminescens subsp. laumondii</name>
    <dbReference type="NCBI Taxonomy" id="141679"/>
    <lineage>
        <taxon>Bacteria</taxon>
        <taxon>Pseudomonadati</taxon>
        <taxon>Pseudomonadota</taxon>
        <taxon>Gammaproteobacteria</taxon>
        <taxon>Enterobacterales</taxon>
        <taxon>Morganellaceae</taxon>
        <taxon>Photorhabdus</taxon>
    </lineage>
</organism>
<dbReference type="Proteomes" id="UP000479300">
    <property type="component" value="Unassembled WGS sequence"/>
</dbReference>
<accession>A0A6L9JUG2</accession>
<dbReference type="Pfam" id="PF00486">
    <property type="entry name" value="Trans_reg_C"/>
    <property type="match status" value="1"/>
</dbReference>
<comment type="caution">
    <text evidence="2">The sequence shown here is derived from an EMBL/GenBank/DDBJ whole genome shotgun (WGS) entry which is preliminary data.</text>
</comment>
<reference evidence="2 3" key="1">
    <citation type="submission" date="2019-12" db="EMBL/GenBank/DDBJ databases">
        <title>Engineering Photorhabdus to improve their lethality against agricultural pests.</title>
        <authorList>
            <person name="Machado R.A.R."/>
        </authorList>
    </citation>
    <scope>NUCLEOTIDE SEQUENCE [LARGE SCALE GENOMIC DNA]</scope>
    <source>
        <strain evidence="2 3">EN01</strain>
    </source>
</reference>
<dbReference type="EMBL" id="WSFA01000129">
    <property type="protein sequence ID" value="NDL41744.1"/>
    <property type="molecule type" value="Genomic_DNA"/>
</dbReference>
<dbReference type="GeneID" id="99863951"/>
<dbReference type="AlphaFoldDB" id="A0A6L9JUG2"/>